<dbReference type="PANTHER" id="PTHR30217:SF6">
    <property type="entry name" value="TRNA HYDROXYLATION PROTEIN P"/>
    <property type="match status" value="1"/>
</dbReference>
<sequence>MDTITSVEPTVNTCKPWPNITTEVLAPAGNLEKLIMALHYGADAVYLAGQAYGLRAFADNFTPEEMAEGIKYAHERGKKVYVTVNIFAHNRDFAGLAEYLQQVEELGADAIIVSDPGVFSVARQVVPNLPIHISTQANVTNAESARFWADQGAERIVLARELTLAEIREIRQAVDVELEVFVHGAMCMSYSGRCMISDYLTGRQANKGECAQACRWKYALMEETRPGIYLPVEEDERGSYVFNSRDLCLLQDIPALLEAGVHSLKIEGRMKSVHYVATVTQIYRRAVDRTLLAWREGREPRIETSWWEELGKISHRPYTRGFLYGPPGQEPEIAYRREYDFVGIVRQYDEQQRKALIEVRNRIRLGDLLEIAGPSTAPSLIIVNEMWDEEGNPLEQAPRPHQLITLKVHRTLAPFDLIRRPKSGGEESFLKVRINPSHIFYLDIILEGFGHLGVPTTVDKESGMVLIRTTPDTKEEVIRVLESLPWPVQWEQD</sequence>
<comment type="similarity">
    <text evidence="3">Belongs to the peptidase U32 family.</text>
</comment>
<dbReference type="SUPFAM" id="SSF51366">
    <property type="entry name" value="Ribulose-phoshate binding barrel"/>
    <property type="match status" value="1"/>
</dbReference>
<dbReference type="InterPro" id="IPR011060">
    <property type="entry name" value="RibuloseP-bd_barrel"/>
</dbReference>
<evidence type="ECO:0000256" key="1">
    <source>
        <dbReference type="ARBA" id="ARBA00022670"/>
    </source>
</evidence>
<dbReference type="InterPro" id="IPR001539">
    <property type="entry name" value="Peptidase_U32"/>
</dbReference>
<dbReference type="Gene3D" id="2.40.30.10">
    <property type="entry name" value="Translation factors"/>
    <property type="match status" value="1"/>
</dbReference>
<keyword evidence="6" id="KW-1185">Reference proteome</keyword>
<dbReference type="Proteomes" id="UP000617402">
    <property type="component" value="Unassembled WGS sequence"/>
</dbReference>
<dbReference type="Pfam" id="PF16325">
    <property type="entry name" value="Peptidase_U32_C"/>
    <property type="match status" value="1"/>
</dbReference>
<dbReference type="PANTHER" id="PTHR30217">
    <property type="entry name" value="PEPTIDASE U32 FAMILY"/>
    <property type="match status" value="1"/>
</dbReference>
<keyword evidence="2" id="KW-0378">Hydrolase</keyword>
<dbReference type="Pfam" id="PF01136">
    <property type="entry name" value="Peptidase_U32"/>
    <property type="match status" value="1"/>
</dbReference>
<keyword evidence="1" id="KW-0645">Protease</keyword>
<comment type="caution">
    <text evidence="5">The sequence shown here is derived from an EMBL/GenBank/DDBJ whole genome shotgun (WGS) entry which is preliminary data.</text>
</comment>
<accession>A0ABR7T4C5</accession>
<evidence type="ECO:0000256" key="2">
    <source>
        <dbReference type="ARBA" id="ARBA00022801"/>
    </source>
</evidence>
<evidence type="ECO:0000313" key="5">
    <source>
        <dbReference type="EMBL" id="MBC9785629.1"/>
    </source>
</evidence>
<dbReference type="PROSITE" id="PS01276">
    <property type="entry name" value="PEPTIDASE_U32"/>
    <property type="match status" value="1"/>
</dbReference>
<protein>
    <submittedName>
        <fullName evidence="5">U32 family peptidase C-terminal domain-containing protein</fullName>
    </submittedName>
</protein>
<dbReference type="EMBL" id="JACVHF010000016">
    <property type="protein sequence ID" value="MBC9785629.1"/>
    <property type="molecule type" value="Genomic_DNA"/>
</dbReference>
<evidence type="ECO:0000259" key="4">
    <source>
        <dbReference type="Pfam" id="PF16325"/>
    </source>
</evidence>
<evidence type="ECO:0000256" key="3">
    <source>
        <dbReference type="ARBA" id="ARBA00038374"/>
    </source>
</evidence>
<dbReference type="InterPro" id="IPR032525">
    <property type="entry name" value="Peptidase_U32_C"/>
</dbReference>
<evidence type="ECO:0000313" key="6">
    <source>
        <dbReference type="Proteomes" id="UP000617402"/>
    </source>
</evidence>
<dbReference type="InterPro" id="IPR051454">
    <property type="entry name" value="RNA/ubiquinone_mod_enzymes"/>
</dbReference>
<gene>
    <name evidence="5" type="ORF">H1S01_14135</name>
</gene>
<organism evidence="5 6">
    <name type="scientific">Heliobacterium chlorum</name>
    <dbReference type="NCBI Taxonomy" id="2698"/>
    <lineage>
        <taxon>Bacteria</taxon>
        <taxon>Bacillati</taxon>
        <taxon>Bacillota</taxon>
        <taxon>Clostridia</taxon>
        <taxon>Eubacteriales</taxon>
        <taxon>Heliobacteriaceae</taxon>
        <taxon>Heliobacterium</taxon>
    </lineage>
</organism>
<reference evidence="5 6" key="1">
    <citation type="submission" date="2020-07" db="EMBL/GenBank/DDBJ databases">
        <title>Draft whole-genome sequence of Heliobacterium chlorum DSM 3682, type strain.</title>
        <authorList>
            <person name="Kyndt J.A."/>
            <person name="Meyer T.E."/>
            <person name="Imhoff J.F."/>
        </authorList>
    </citation>
    <scope>NUCLEOTIDE SEQUENCE [LARGE SCALE GENOMIC DNA]</scope>
    <source>
        <strain evidence="5 6">DSM 3682</strain>
    </source>
</reference>
<dbReference type="Pfam" id="PF16256">
    <property type="entry name" value="DUF4911"/>
    <property type="match status" value="1"/>
</dbReference>
<name>A0ABR7T4C5_HELCL</name>
<feature type="domain" description="Peptidase family U32 C-terminal" evidence="4">
    <location>
        <begin position="337"/>
        <end position="419"/>
    </location>
</feature>
<dbReference type="InterPro" id="IPR032587">
    <property type="entry name" value="DUF4911"/>
</dbReference>
<proteinExistence type="inferred from homology"/>